<dbReference type="PANTHER" id="PTHR42973">
    <property type="entry name" value="BINDING OXIDOREDUCTASE, PUTATIVE (AFU_ORTHOLOGUE AFUA_1G17690)-RELATED"/>
    <property type="match status" value="1"/>
</dbReference>
<dbReference type="Gene3D" id="3.30.465.10">
    <property type="match status" value="2"/>
</dbReference>
<gene>
    <name evidence="8" type="ORF">FGO68_gene14355</name>
</gene>
<dbReference type="EMBL" id="RRYP01006166">
    <property type="protein sequence ID" value="TNV81423.1"/>
    <property type="molecule type" value="Genomic_DNA"/>
</dbReference>
<dbReference type="InterPro" id="IPR016169">
    <property type="entry name" value="FAD-bd_PCMH_sub2"/>
</dbReference>
<evidence type="ECO:0000256" key="4">
    <source>
        <dbReference type="ARBA" id="ARBA00022827"/>
    </source>
</evidence>
<dbReference type="Pfam" id="PF01565">
    <property type="entry name" value="FAD_binding_4"/>
    <property type="match status" value="1"/>
</dbReference>
<evidence type="ECO:0000313" key="9">
    <source>
        <dbReference type="Proteomes" id="UP000785679"/>
    </source>
</evidence>
<dbReference type="PROSITE" id="PS51387">
    <property type="entry name" value="FAD_PCMH"/>
    <property type="match status" value="1"/>
</dbReference>
<accession>A0A8J8T4S9</accession>
<protein>
    <recommendedName>
        <fullName evidence="7">FAD-binding PCMH-type domain-containing protein</fullName>
    </recommendedName>
</protein>
<evidence type="ECO:0000256" key="5">
    <source>
        <dbReference type="ARBA" id="ARBA00023002"/>
    </source>
</evidence>
<dbReference type="Proteomes" id="UP000785679">
    <property type="component" value="Unassembled WGS sequence"/>
</dbReference>
<keyword evidence="5" id="KW-0560">Oxidoreductase</keyword>
<dbReference type="InterPro" id="IPR016166">
    <property type="entry name" value="FAD-bd_PCMH"/>
</dbReference>
<reference evidence="8" key="1">
    <citation type="submission" date="2019-06" db="EMBL/GenBank/DDBJ databases">
        <authorList>
            <person name="Zheng W."/>
        </authorList>
    </citation>
    <scope>NUCLEOTIDE SEQUENCE</scope>
    <source>
        <strain evidence="8">QDHG01</strain>
    </source>
</reference>
<comment type="similarity">
    <text evidence="2">Belongs to the oxygen-dependent FAD-linked oxidoreductase family.</text>
</comment>
<feature type="chain" id="PRO_5035154503" description="FAD-binding PCMH-type domain-containing protein" evidence="6">
    <location>
        <begin position="24"/>
        <end position="599"/>
    </location>
</feature>
<name>A0A8J8T4S9_HALGN</name>
<dbReference type="OrthoDB" id="9983560at2759"/>
<dbReference type="InterPro" id="IPR050416">
    <property type="entry name" value="FAD-linked_Oxidoreductase"/>
</dbReference>
<dbReference type="GO" id="GO:0071949">
    <property type="term" value="F:FAD binding"/>
    <property type="evidence" value="ECO:0007669"/>
    <property type="project" value="InterPro"/>
</dbReference>
<evidence type="ECO:0000256" key="3">
    <source>
        <dbReference type="ARBA" id="ARBA00022630"/>
    </source>
</evidence>
<dbReference type="GO" id="GO:0016491">
    <property type="term" value="F:oxidoreductase activity"/>
    <property type="evidence" value="ECO:0007669"/>
    <property type="project" value="UniProtKB-KW"/>
</dbReference>
<evidence type="ECO:0000313" key="8">
    <source>
        <dbReference type="EMBL" id="TNV81423.1"/>
    </source>
</evidence>
<dbReference type="SUPFAM" id="SSF56176">
    <property type="entry name" value="FAD-binding/transporter-associated domain-like"/>
    <property type="match status" value="1"/>
</dbReference>
<dbReference type="PANTHER" id="PTHR42973:SF39">
    <property type="entry name" value="FAD-BINDING PCMH-TYPE DOMAIN-CONTAINING PROTEIN"/>
    <property type="match status" value="1"/>
</dbReference>
<dbReference type="InterPro" id="IPR012951">
    <property type="entry name" value="BBE"/>
</dbReference>
<dbReference type="InterPro" id="IPR036318">
    <property type="entry name" value="FAD-bd_PCMH-like_sf"/>
</dbReference>
<keyword evidence="3" id="KW-0285">Flavoprotein</keyword>
<keyword evidence="9" id="KW-1185">Reference proteome</keyword>
<evidence type="ECO:0000256" key="6">
    <source>
        <dbReference type="SAM" id="SignalP"/>
    </source>
</evidence>
<evidence type="ECO:0000256" key="1">
    <source>
        <dbReference type="ARBA" id="ARBA00001974"/>
    </source>
</evidence>
<feature type="signal peptide" evidence="6">
    <location>
        <begin position="1"/>
        <end position="23"/>
    </location>
</feature>
<keyword evidence="6" id="KW-0732">Signal</keyword>
<comment type="cofactor">
    <cofactor evidence="1">
        <name>FAD</name>
        <dbReference type="ChEBI" id="CHEBI:57692"/>
    </cofactor>
</comment>
<dbReference type="Pfam" id="PF08031">
    <property type="entry name" value="BBE"/>
    <property type="match status" value="1"/>
</dbReference>
<keyword evidence="4" id="KW-0274">FAD</keyword>
<organism evidence="8 9">
    <name type="scientific">Halteria grandinella</name>
    <dbReference type="NCBI Taxonomy" id="5974"/>
    <lineage>
        <taxon>Eukaryota</taxon>
        <taxon>Sar</taxon>
        <taxon>Alveolata</taxon>
        <taxon>Ciliophora</taxon>
        <taxon>Intramacronucleata</taxon>
        <taxon>Spirotrichea</taxon>
        <taxon>Stichotrichia</taxon>
        <taxon>Sporadotrichida</taxon>
        <taxon>Halteriidae</taxon>
        <taxon>Halteria</taxon>
    </lineage>
</organism>
<comment type="caution">
    <text evidence="8">The sequence shown here is derived from an EMBL/GenBank/DDBJ whole genome shotgun (WGS) entry which is preliminary data.</text>
</comment>
<dbReference type="InterPro" id="IPR006094">
    <property type="entry name" value="Oxid_FAD_bind_N"/>
</dbReference>
<evidence type="ECO:0000259" key="7">
    <source>
        <dbReference type="PROSITE" id="PS51387"/>
    </source>
</evidence>
<sequence>MSQAKLIALAAVVFLSCTQVTYAKTFCKPSNTTCWPNSTEIDALKQSLGPSINRQLKWTNSSQPRVTAVPINSASDQPLYGLSQNASLDPVYVRSQVDLGNTCFQPDASRYISTFCLASVRNYPYEGWTPAFVVWPVNASQVQIAVKFARKHNLCISVAGTGHDFLNRHSCADGVLIRTALLKDAVWDLTDTKGFGNADGNVKFGAGLVFSEVHKSAADNNRYVSSGWATTVGIIGWSIGGGHGPFSPGKGLGVDNILEVDIVLNSGELVTANSMQNSDLWWAIRGGGGSNWGVITAITIKAYKIPTGGFSFWQASWQGTFCNASLSQLDSFVDIYQNWTLTLNNQFGGLTFISPSFTNKTSDCLGTWSIYMSYVFQGPSTNANLTQFTTALTNAIKPTTSSTTSYANWWLLVQNKALEPIWPFAYLTPSSDYIGGLPSVLVSREVMSNGKWAAYAKARIRECLTRKNDNGCTRHEMYQDITGNVGSPQDQQVSISEGFRSAIVHYLVAYQDSTQIKALYSLGNNSYFSESAYTMDGFAERYWGSNYQRLQEIKAKYDPESDFACTHCVIGATASSDGITQFASYYLVLTLMSILISLF</sequence>
<feature type="domain" description="FAD-binding PCMH-type" evidence="7">
    <location>
        <begin position="125"/>
        <end position="305"/>
    </location>
</feature>
<evidence type="ECO:0000256" key="2">
    <source>
        <dbReference type="ARBA" id="ARBA00005466"/>
    </source>
</evidence>
<proteinExistence type="inferred from homology"/>
<dbReference type="PROSITE" id="PS51257">
    <property type="entry name" value="PROKAR_LIPOPROTEIN"/>
    <property type="match status" value="1"/>
</dbReference>
<dbReference type="AlphaFoldDB" id="A0A8J8T4S9"/>